<comment type="subcellular location">
    <subcellularLocation>
        <location evidence="2">Cell membrane</location>
        <topology evidence="2">Multi-pass membrane protein</topology>
    </subcellularLocation>
</comment>
<dbReference type="Proteomes" id="UP000326671">
    <property type="component" value="Unassembled WGS sequence"/>
</dbReference>
<dbReference type="InterPro" id="IPR016120">
    <property type="entry name" value="Sig_transdc_His_kin_SpoOB"/>
</dbReference>
<dbReference type="PANTHER" id="PTHR43547:SF3">
    <property type="entry name" value="SENSOR PROTEIN CITS"/>
    <property type="match status" value="1"/>
</dbReference>
<evidence type="ECO:0000256" key="2">
    <source>
        <dbReference type="ARBA" id="ARBA00004651"/>
    </source>
</evidence>
<evidence type="ECO:0000256" key="8">
    <source>
        <dbReference type="ARBA" id="ARBA00022741"/>
    </source>
</evidence>
<dbReference type="GO" id="GO:0005524">
    <property type="term" value="F:ATP binding"/>
    <property type="evidence" value="ECO:0007669"/>
    <property type="project" value="UniProtKB-KW"/>
</dbReference>
<dbReference type="RefSeq" id="WP_150441657.1">
    <property type="nucleotide sequence ID" value="NZ_VYKL01000031.1"/>
</dbReference>
<evidence type="ECO:0000256" key="14">
    <source>
        <dbReference type="SAM" id="Phobius"/>
    </source>
</evidence>
<dbReference type="GO" id="GO:0000155">
    <property type="term" value="F:phosphorelay sensor kinase activity"/>
    <property type="evidence" value="ECO:0007669"/>
    <property type="project" value="InterPro"/>
</dbReference>
<feature type="transmembrane region" description="Helical" evidence="14">
    <location>
        <begin position="178"/>
        <end position="197"/>
    </location>
</feature>
<accession>A0A5J5HFG7</accession>
<dbReference type="GO" id="GO:0005886">
    <property type="term" value="C:plasma membrane"/>
    <property type="evidence" value="ECO:0007669"/>
    <property type="project" value="UniProtKB-SubCell"/>
</dbReference>
<comment type="caution">
    <text evidence="16">The sequence shown here is derived from an EMBL/GenBank/DDBJ whole genome shotgun (WGS) entry which is preliminary data.</text>
</comment>
<evidence type="ECO:0000259" key="15">
    <source>
        <dbReference type="PROSITE" id="PS50109"/>
    </source>
</evidence>
<organism evidence="16 17">
    <name type="scientific">Niallia endozanthoxylica</name>
    <dbReference type="NCBI Taxonomy" id="2036016"/>
    <lineage>
        <taxon>Bacteria</taxon>
        <taxon>Bacillati</taxon>
        <taxon>Bacillota</taxon>
        <taxon>Bacilli</taxon>
        <taxon>Bacillales</taxon>
        <taxon>Bacillaceae</taxon>
        <taxon>Niallia</taxon>
    </lineage>
</organism>
<dbReference type="InterPro" id="IPR004358">
    <property type="entry name" value="Sig_transdc_His_kin-like_C"/>
</dbReference>
<keyword evidence="8" id="KW-0547">Nucleotide-binding</keyword>
<evidence type="ECO:0000313" key="17">
    <source>
        <dbReference type="Proteomes" id="UP000326671"/>
    </source>
</evidence>
<dbReference type="OrthoDB" id="9792686at2"/>
<dbReference type="Gene3D" id="3.30.450.20">
    <property type="entry name" value="PAS domain"/>
    <property type="match status" value="2"/>
</dbReference>
<evidence type="ECO:0000256" key="4">
    <source>
        <dbReference type="ARBA" id="ARBA00022475"/>
    </source>
</evidence>
<evidence type="ECO:0000256" key="1">
    <source>
        <dbReference type="ARBA" id="ARBA00000085"/>
    </source>
</evidence>
<proteinExistence type="predicted"/>
<dbReference type="InterPro" id="IPR003594">
    <property type="entry name" value="HATPase_dom"/>
</dbReference>
<dbReference type="AlphaFoldDB" id="A0A5J5HFG7"/>
<dbReference type="SMART" id="SM00387">
    <property type="entry name" value="HATPase_c"/>
    <property type="match status" value="1"/>
</dbReference>
<dbReference type="PROSITE" id="PS50109">
    <property type="entry name" value="HIS_KIN"/>
    <property type="match status" value="1"/>
</dbReference>
<keyword evidence="10" id="KW-0067">ATP-binding</keyword>
<keyword evidence="6" id="KW-0808">Transferase</keyword>
<dbReference type="FunFam" id="3.30.450.20:FF:000018">
    <property type="entry name" value="Sensor histidine kinase DcuS"/>
    <property type="match status" value="1"/>
</dbReference>
<sequence>MNRKTKISLQTKILTLISSLILLVIVLLAAIFSYLQALETKRHVEQLSLQAAKSVALMPAVISALDTENPYEHISPIALKVKDEIQAADIIIENRNTIVYSSSKELIGGQLNTKSNFRALIFGGTYIYEDFDSEEPALFGTVPITEGFGKYDKVTGTVTVKFLKKDVYKNLFNQIKTIIVFSIMVLIIGIIGGIFLARSIRKDTLGLEPHEIASLYRERNAMLLSIHEGVIAIDEKGMVSMINHSAYEMLHLHDGSIGLSIEQLIPDQPIIDAILSGKEITNAEIHIIDKIFIFNITPIVEDGKRLGVVASFRDKTELKNLMDTISEVRSYSEGLRAQTHEFSNKLYLLSGLLQLGRYNEAIDFIQKESKIHQTQNQILFSQIKDPNVQAILLGKLGKASEKKVQLEIDPNSSTSILPSHIELSHLVIIIGNLVDNAFDAVKDQVEKWVSFSITDIGNDIIIEVIDNGRGIDDSQIELLFSKGFSSKGENRGYGLYNVKVVLDFLKGSIEISQNQGGGAIFTVYLPKNDEKRGSNIC</sequence>
<evidence type="ECO:0000256" key="6">
    <source>
        <dbReference type="ARBA" id="ARBA00022679"/>
    </source>
</evidence>
<evidence type="ECO:0000256" key="3">
    <source>
        <dbReference type="ARBA" id="ARBA00012438"/>
    </source>
</evidence>
<name>A0A5J5HFG7_9BACI</name>
<dbReference type="SUPFAM" id="SSF55785">
    <property type="entry name" value="PYP-like sensor domain (PAS domain)"/>
    <property type="match status" value="1"/>
</dbReference>
<gene>
    <name evidence="16" type="ORF">F4V44_19315</name>
</gene>
<keyword evidence="13 14" id="KW-0472">Membrane</keyword>
<protein>
    <recommendedName>
        <fullName evidence="3">histidine kinase</fullName>
        <ecNumber evidence="3">2.7.13.3</ecNumber>
    </recommendedName>
</protein>
<dbReference type="PRINTS" id="PR00344">
    <property type="entry name" value="BCTRLSENSOR"/>
</dbReference>
<dbReference type="SUPFAM" id="SSF103190">
    <property type="entry name" value="Sensory domain-like"/>
    <property type="match status" value="1"/>
</dbReference>
<dbReference type="Gene3D" id="3.30.565.10">
    <property type="entry name" value="Histidine kinase-like ATPase, C-terminal domain"/>
    <property type="match status" value="1"/>
</dbReference>
<evidence type="ECO:0000256" key="12">
    <source>
        <dbReference type="ARBA" id="ARBA00023012"/>
    </source>
</evidence>
<dbReference type="Pfam" id="PF14689">
    <property type="entry name" value="SPOB_a"/>
    <property type="match status" value="1"/>
</dbReference>
<dbReference type="InterPro" id="IPR035965">
    <property type="entry name" value="PAS-like_dom_sf"/>
</dbReference>
<dbReference type="SUPFAM" id="SSF55874">
    <property type="entry name" value="ATPase domain of HSP90 chaperone/DNA topoisomerase II/histidine kinase"/>
    <property type="match status" value="1"/>
</dbReference>
<dbReference type="EC" id="2.7.13.3" evidence="3"/>
<keyword evidence="17" id="KW-1185">Reference proteome</keyword>
<evidence type="ECO:0000256" key="9">
    <source>
        <dbReference type="ARBA" id="ARBA00022777"/>
    </source>
</evidence>
<evidence type="ECO:0000256" key="11">
    <source>
        <dbReference type="ARBA" id="ARBA00022989"/>
    </source>
</evidence>
<evidence type="ECO:0000256" key="10">
    <source>
        <dbReference type="ARBA" id="ARBA00022840"/>
    </source>
</evidence>
<feature type="domain" description="Histidine kinase" evidence="15">
    <location>
        <begin position="399"/>
        <end position="529"/>
    </location>
</feature>
<keyword evidence="4" id="KW-1003">Cell membrane</keyword>
<evidence type="ECO:0000256" key="13">
    <source>
        <dbReference type="ARBA" id="ARBA00023136"/>
    </source>
</evidence>
<reference evidence="16 17" key="1">
    <citation type="submission" date="2019-09" db="EMBL/GenBank/DDBJ databases">
        <title>Whole genome sequences of isolates from the Mars Exploration Rovers.</title>
        <authorList>
            <person name="Seuylemezian A."/>
            <person name="Vaishampayan P."/>
        </authorList>
    </citation>
    <scope>NUCLEOTIDE SEQUENCE [LARGE SCALE GENOMIC DNA]</scope>
    <source>
        <strain evidence="16 17">MER_TA_151</strain>
    </source>
</reference>
<dbReference type="InterPro" id="IPR005467">
    <property type="entry name" value="His_kinase_dom"/>
</dbReference>
<dbReference type="InterPro" id="IPR029151">
    <property type="entry name" value="Sensor-like_sf"/>
</dbReference>
<dbReference type="EMBL" id="VYKL01000031">
    <property type="protein sequence ID" value="KAA9019500.1"/>
    <property type="molecule type" value="Genomic_DNA"/>
</dbReference>
<keyword evidence="5" id="KW-0597">Phosphoprotein</keyword>
<comment type="catalytic activity">
    <reaction evidence="1">
        <text>ATP + protein L-histidine = ADP + protein N-phospho-L-histidine.</text>
        <dbReference type="EC" id="2.7.13.3"/>
    </reaction>
</comment>
<dbReference type="Gene3D" id="1.10.287.130">
    <property type="match status" value="1"/>
</dbReference>
<dbReference type="Pfam" id="PF02518">
    <property type="entry name" value="HATPase_c"/>
    <property type="match status" value="1"/>
</dbReference>
<keyword evidence="7 14" id="KW-0812">Transmembrane</keyword>
<evidence type="ECO:0000256" key="5">
    <source>
        <dbReference type="ARBA" id="ARBA00022553"/>
    </source>
</evidence>
<keyword evidence="11 14" id="KW-1133">Transmembrane helix</keyword>
<dbReference type="FunFam" id="1.10.287.130:FF:000011">
    <property type="entry name" value="Sensor histidine kinase DcuS"/>
    <property type="match status" value="1"/>
</dbReference>
<evidence type="ECO:0000256" key="7">
    <source>
        <dbReference type="ARBA" id="ARBA00022692"/>
    </source>
</evidence>
<evidence type="ECO:0000313" key="16">
    <source>
        <dbReference type="EMBL" id="KAA9019500.1"/>
    </source>
</evidence>
<dbReference type="InterPro" id="IPR039506">
    <property type="entry name" value="SPOB_a"/>
</dbReference>
<keyword evidence="9 16" id="KW-0418">Kinase</keyword>
<dbReference type="PANTHER" id="PTHR43547">
    <property type="entry name" value="TWO-COMPONENT HISTIDINE KINASE"/>
    <property type="match status" value="1"/>
</dbReference>
<keyword evidence="12" id="KW-0902">Two-component regulatory system</keyword>
<dbReference type="InterPro" id="IPR036890">
    <property type="entry name" value="HATPase_C_sf"/>
</dbReference>
<dbReference type="SUPFAM" id="SSF55890">
    <property type="entry name" value="Sporulation response regulatory protein Spo0B"/>
    <property type="match status" value="1"/>
</dbReference>